<feature type="compositionally biased region" description="Basic and acidic residues" evidence="2">
    <location>
        <begin position="634"/>
        <end position="662"/>
    </location>
</feature>
<keyword evidence="4" id="KW-1185">Reference proteome</keyword>
<dbReference type="EMBL" id="BRXW01000205">
    <property type="protein sequence ID" value="GMI13973.1"/>
    <property type="molecule type" value="Genomic_DNA"/>
</dbReference>
<dbReference type="CDD" id="cd04508">
    <property type="entry name" value="Tudor_SF"/>
    <property type="match status" value="1"/>
</dbReference>
<feature type="region of interest" description="Disordered" evidence="2">
    <location>
        <begin position="454"/>
        <end position="484"/>
    </location>
</feature>
<feature type="compositionally biased region" description="Basic and acidic residues" evidence="2">
    <location>
        <begin position="560"/>
        <end position="573"/>
    </location>
</feature>
<dbReference type="Proteomes" id="UP001165122">
    <property type="component" value="Unassembled WGS sequence"/>
</dbReference>
<feature type="coiled-coil region" evidence="1">
    <location>
        <begin position="266"/>
        <end position="356"/>
    </location>
</feature>
<dbReference type="AlphaFoldDB" id="A0A9W7FL29"/>
<accession>A0A9W7FL29</accession>
<dbReference type="InterPro" id="IPR013761">
    <property type="entry name" value="SAM/pointed_sf"/>
</dbReference>
<evidence type="ECO:0000256" key="1">
    <source>
        <dbReference type="SAM" id="Coils"/>
    </source>
</evidence>
<protein>
    <submittedName>
        <fullName evidence="3">Uncharacterized protein</fullName>
    </submittedName>
</protein>
<sequence>MRSENRGYDSVISNSKENRSQISEIETSLNTVQRNFRDLEGDFHLQKQRQTLSTETLEHLNAQTSKHQLWISHADTILNDNDMKLQLTNQNFMQLNVNVQSCVKRSEMEGQLGVIKGVNKSMYKGMREAIEERVGEGERMQAVIAKEVASVRNGVERGLGIVGEAKVCVLEESELGIAILSRVEKMIEERVGKALEQATTKTSPLNQITDSQIHSDVEQMKRQMAQTQKQCEDGISRLSNKCESNSATITELTTLTAASSNSEVSRKAHLAAMDEASELKEKLKQMQTDMADVQEALQNLSEEVESDRIKAKGGQKTIGAAMVDLKDNVDSVRSIMEEKDKEIDELKEEIKSLKESASGGSVKKIFVDLEKLEKRIGEGSRAERLREAKIAGQMDKISKNVEKVEAAMGEGLEEVGLEMGVLKLKVGDVESSFGGVGGRIRVVEEEITVLKKKVKENQTTGQKSNNNKPAQPPPPNPLDDSFASDDDESVEIMNVKREMGTVSSVPIKKPAAKPEPEEDSSFDFEGITFDISVAIPRPIKSSDFDVVESVFSPQSQNPTKADEAGKAPRQGDRVKARWKGLRNWFKGVCIAVNDKTVEGGGGAITWNVQYDDGVVDKFVKRDFIQLDEEFYEGDDGKKKAGDRKSPEPEKPKETEKETRVDPPRSPIARRASKGMPSGRRSSGSKPDLSEIQKAEMEEEAQALEDSTKMPFPSQIFVMRWSAAQVKSWIVNVVKMPDVADKFYEQKMNGTMIMDRKWTPRDMEHDLSHPTEGMNISNAQKRARVSAFIKALRETDRETRKSRIRNYYAIWKGQDEVGNEEEEMKAL</sequence>
<gene>
    <name evidence="3" type="ORF">TrLO_g7639</name>
</gene>
<proteinExistence type="predicted"/>
<evidence type="ECO:0000313" key="3">
    <source>
        <dbReference type="EMBL" id="GMI13973.1"/>
    </source>
</evidence>
<evidence type="ECO:0000313" key="4">
    <source>
        <dbReference type="Proteomes" id="UP001165122"/>
    </source>
</evidence>
<reference evidence="4" key="1">
    <citation type="journal article" date="2023" name="Commun. Biol.">
        <title>Genome analysis of Parmales, the sister group of diatoms, reveals the evolutionary specialization of diatoms from phago-mixotrophs to photoautotrophs.</title>
        <authorList>
            <person name="Ban H."/>
            <person name="Sato S."/>
            <person name="Yoshikawa S."/>
            <person name="Yamada K."/>
            <person name="Nakamura Y."/>
            <person name="Ichinomiya M."/>
            <person name="Sato N."/>
            <person name="Blanc-Mathieu R."/>
            <person name="Endo H."/>
            <person name="Kuwata A."/>
            <person name="Ogata H."/>
        </authorList>
    </citation>
    <scope>NUCLEOTIDE SEQUENCE [LARGE SCALE GENOMIC DNA]</scope>
    <source>
        <strain evidence="4">NIES 3700</strain>
    </source>
</reference>
<evidence type="ECO:0000256" key="2">
    <source>
        <dbReference type="SAM" id="MobiDB-lite"/>
    </source>
</evidence>
<feature type="region of interest" description="Disordered" evidence="2">
    <location>
        <begin position="551"/>
        <end position="573"/>
    </location>
</feature>
<dbReference type="Gene3D" id="1.10.150.50">
    <property type="entry name" value="Transcription Factor, Ets-1"/>
    <property type="match status" value="1"/>
</dbReference>
<name>A0A9W7FL29_9STRA</name>
<dbReference type="OrthoDB" id="199676at2759"/>
<dbReference type="Gene3D" id="2.30.30.140">
    <property type="match status" value="1"/>
</dbReference>
<keyword evidence="1" id="KW-0175">Coiled coil</keyword>
<feature type="region of interest" description="Disordered" evidence="2">
    <location>
        <begin position="633"/>
        <end position="691"/>
    </location>
</feature>
<comment type="caution">
    <text evidence="3">The sequence shown here is derived from an EMBL/GenBank/DDBJ whole genome shotgun (WGS) entry which is preliminary data.</text>
</comment>
<feature type="region of interest" description="Disordered" evidence="2">
    <location>
        <begin position="501"/>
        <end position="521"/>
    </location>
</feature>
<organism evidence="3 4">
    <name type="scientific">Triparma laevis f. longispina</name>
    <dbReference type="NCBI Taxonomy" id="1714387"/>
    <lineage>
        <taxon>Eukaryota</taxon>
        <taxon>Sar</taxon>
        <taxon>Stramenopiles</taxon>
        <taxon>Ochrophyta</taxon>
        <taxon>Bolidophyceae</taxon>
        <taxon>Parmales</taxon>
        <taxon>Triparmaceae</taxon>
        <taxon>Triparma</taxon>
    </lineage>
</organism>